<feature type="domain" description="Reverse transcriptase/retrotransposon-derived protein RNase H-like" evidence="2">
    <location>
        <begin position="65"/>
        <end position="120"/>
    </location>
</feature>
<dbReference type="PANTHER" id="PTHR37984">
    <property type="entry name" value="PROTEIN CBG26694"/>
    <property type="match status" value="1"/>
</dbReference>
<dbReference type="PANTHER" id="PTHR37984:SF5">
    <property type="entry name" value="PROTEIN NYNRIN-LIKE"/>
    <property type="match status" value="1"/>
</dbReference>
<dbReference type="Proteomes" id="UP000321947">
    <property type="component" value="Unassembled WGS sequence"/>
</dbReference>
<evidence type="ECO:0000313" key="3">
    <source>
        <dbReference type="EMBL" id="KAA0062439.1"/>
    </source>
</evidence>
<dbReference type="GO" id="GO:0003676">
    <property type="term" value="F:nucleic acid binding"/>
    <property type="evidence" value="ECO:0007669"/>
    <property type="project" value="InterPro"/>
</dbReference>
<comment type="caution">
    <text evidence="4">The sequence shown here is derived from an EMBL/GenBank/DDBJ whole genome shotgun (WGS) entry which is preliminary data.</text>
</comment>
<sequence>MKAVNSEALPIVETLPPRWRIDHEIKLILGTKPPTKNDYRMASPEILKKDCTIDWLLKKGTIWRWPVECQTAFDDLKVTMTSDLVLGLVDVSKLFIVEIDVLDFTLGGVLTQEGHDPGWQRTYALLKKGYFWPSMQDDESVSMDFITHLPKVGDLKVILVIIDRFSKYATFIHTTKLCSIELTTQLFFKHVLKLWEVPTSIVSDCYGRKESANSQLYERIEVDYRYRLSLLRESLEADEEVG</sequence>
<gene>
    <name evidence="4" type="ORF">E5676_scaffold325G001410</name>
    <name evidence="3" type="ORF">E6C27_scaffold130G00170</name>
</gene>
<dbReference type="AlphaFoldDB" id="A0A5D3DUT3"/>
<dbReference type="GO" id="GO:0003964">
    <property type="term" value="F:RNA-directed DNA polymerase activity"/>
    <property type="evidence" value="ECO:0007669"/>
    <property type="project" value="UniProtKB-KW"/>
</dbReference>
<keyword evidence="4" id="KW-0808">Transferase</keyword>
<evidence type="ECO:0000313" key="4">
    <source>
        <dbReference type="EMBL" id="TYK27443.1"/>
    </source>
</evidence>
<proteinExistence type="predicted"/>
<dbReference type="OrthoDB" id="441285at2759"/>
<dbReference type="EMBL" id="SSTD01002800">
    <property type="protein sequence ID" value="TYK27443.1"/>
    <property type="molecule type" value="Genomic_DNA"/>
</dbReference>
<keyword evidence="1" id="KW-0511">Multifunctional enzyme</keyword>
<name>A0A5D3DUT3_CUCMM</name>
<evidence type="ECO:0000259" key="2">
    <source>
        <dbReference type="Pfam" id="PF17919"/>
    </source>
</evidence>
<dbReference type="InterPro" id="IPR043502">
    <property type="entry name" value="DNA/RNA_pol_sf"/>
</dbReference>
<dbReference type="Pfam" id="PF17919">
    <property type="entry name" value="RT_RNaseH_2"/>
    <property type="match status" value="1"/>
</dbReference>
<organism evidence="4 6">
    <name type="scientific">Cucumis melo var. makuwa</name>
    <name type="common">Oriental melon</name>
    <dbReference type="NCBI Taxonomy" id="1194695"/>
    <lineage>
        <taxon>Eukaryota</taxon>
        <taxon>Viridiplantae</taxon>
        <taxon>Streptophyta</taxon>
        <taxon>Embryophyta</taxon>
        <taxon>Tracheophyta</taxon>
        <taxon>Spermatophyta</taxon>
        <taxon>Magnoliopsida</taxon>
        <taxon>eudicotyledons</taxon>
        <taxon>Gunneridae</taxon>
        <taxon>Pentapetalae</taxon>
        <taxon>rosids</taxon>
        <taxon>fabids</taxon>
        <taxon>Cucurbitales</taxon>
        <taxon>Cucurbitaceae</taxon>
        <taxon>Benincaseae</taxon>
        <taxon>Cucumis</taxon>
    </lineage>
</organism>
<dbReference type="Proteomes" id="UP000321393">
    <property type="component" value="Unassembled WGS sequence"/>
</dbReference>
<protein>
    <submittedName>
        <fullName evidence="4">Reverse transcriptase</fullName>
    </submittedName>
</protein>
<dbReference type="SUPFAM" id="SSF53098">
    <property type="entry name" value="Ribonuclease H-like"/>
    <property type="match status" value="1"/>
</dbReference>
<evidence type="ECO:0000256" key="1">
    <source>
        <dbReference type="ARBA" id="ARBA00023268"/>
    </source>
</evidence>
<dbReference type="InterPro" id="IPR012337">
    <property type="entry name" value="RNaseH-like_sf"/>
</dbReference>
<accession>A0A5D3DUT3</accession>
<dbReference type="InterPro" id="IPR036397">
    <property type="entry name" value="RNaseH_sf"/>
</dbReference>
<dbReference type="Gene3D" id="3.30.420.10">
    <property type="entry name" value="Ribonuclease H-like superfamily/Ribonuclease H"/>
    <property type="match status" value="1"/>
</dbReference>
<keyword evidence="4" id="KW-0548">Nucleotidyltransferase</keyword>
<dbReference type="STRING" id="1194695.A0A5D3DUT3"/>
<dbReference type="SUPFAM" id="SSF56672">
    <property type="entry name" value="DNA/RNA polymerases"/>
    <property type="match status" value="1"/>
</dbReference>
<dbReference type="EMBL" id="SSTE01004567">
    <property type="protein sequence ID" value="KAA0062439.1"/>
    <property type="molecule type" value="Genomic_DNA"/>
</dbReference>
<evidence type="ECO:0000313" key="6">
    <source>
        <dbReference type="Proteomes" id="UP000321947"/>
    </source>
</evidence>
<keyword evidence="4" id="KW-0695">RNA-directed DNA polymerase</keyword>
<dbReference type="InterPro" id="IPR050951">
    <property type="entry name" value="Retrovirus_Pol_polyprotein"/>
</dbReference>
<evidence type="ECO:0000313" key="5">
    <source>
        <dbReference type="Proteomes" id="UP000321393"/>
    </source>
</evidence>
<dbReference type="InterPro" id="IPR041577">
    <property type="entry name" value="RT_RNaseH_2"/>
</dbReference>
<reference evidence="5 6" key="1">
    <citation type="submission" date="2019-08" db="EMBL/GenBank/DDBJ databases">
        <title>Draft genome sequences of two oriental melons (Cucumis melo L. var makuwa).</title>
        <authorList>
            <person name="Kwon S.-Y."/>
        </authorList>
    </citation>
    <scope>NUCLEOTIDE SEQUENCE [LARGE SCALE GENOMIC DNA]</scope>
    <source>
        <strain evidence="6">cv. Chang Bougi</strain>
        <strain evidence="5">cv. SW 3</strain>
        <tissue evidence="4">Leaf</tissue>
    </source>
</reference>